<dbReference type="EMBL" id="BDSP01000120">
    <property type="protein sequence ID" value="GAX17694.1"/>
    <property type="molecule type" value="Genomic_DNA"/>
</dbReference>
<reference evidence="2 3" key="1">
    <citation type="journal article" date="2015" name="Plant Cell">
        <title>Oil accumulation by the oleaginous diatom Fistulifera solaris as revealed by the genome and transcriptome.</title>
        <authorList>
            <person name="Tanaka T."/>
            <person name="Maeda Y."/>
            <person name="Veluchamy A."/>
            <person name="Tanaka M."/>
            <person name="Abida H."/>
            <person name="Marechal E."/>
            <person name="Bowler C."/>
            <person name="Muto M."/>
            <person name="Sunaga Y."/>
            <person name="Tanaka M."/>
            <person name="Yoshino T."/>
            <person name="Taniguchi T."/>
            <person name="Fukuda Y."/>
            <person name="Nemoto M."/>
            <person name="Matsumoto M."/>
            <person name="Wong P.S."/>
            <person name="Aburatani S."/>
            <person name="Fujibuchi W."/>
        </authorList>
    </citation>
    <scope>NUCLEOTIDE SEQUENCE [LARGE SCALE GENOMIC DNA]</scope>
    <source>
        <strain evidence="2 3">JPCC DA0580</strain>
    </source>
</reference>
<protein>
    <submittedName>
        <fullName evidence="2">Uncharacterized protein</fullName>
    </submittedName>
</protein>
<dbReference type="AlphaFoldDB" id="A0A1Z5JUG8"/>
<dbReference type="InParanoid" id="A0A1Z5JUG8"/>
<gene>
    <name evidence="2" type="ORF">FisN_10Lu414</name>
</gene>
<organism evidence="2 3">
    <name type="scientific">Fistulifera solaris</name>
    <name type="common">Oleaginous diatom</name>
    <dbReference type="NCBI Taxonomy" id="1519565"/>
    <lineage>
        <taxon>Eukaryota</taxon>
        <taxon>Sar</taxon>
        <taxon>Stramenopiles</taxon>
        <taxon>Ochrophyta</taxon>
        <taxon>Bacillariophyta</taxon>
        <taxon>Bacillariophyceae</taxon>
        <taxon>Bacillariophycidae</taxon>
        <taxon>Naviculales</taxon>
        <taxon>Naviculaceae</taxon>
        <taxon>Fistulifera</taxon>
    </lineage>
</organism>
<evidence type="ECO:0000313" key="3">
    <source>
        <dbReference type="Proteomes" id="UP000198406"/>
    </source>
</evidence>
<comment type="caution">
    <text evidence="2">The sequence shown here is derived from an EMBL/GenBank/DDBJ whole genome shotgun (WGS) entry which is preliminary data.</text>
</comment>
<name>A0A1Z5JUG8_FISSO</name>
<dbReference type="OrthoDB" id="120976at2759"/>
<feature type="region of interest" description="Disordered" evidence="1">
    <location>
        <begin position="523"/>
        <end position="553"/>
    </location>
</feature>
<feature type="compositionally biased region" description="Basic residues" evidence="1">
    <location>
        <begin position="532"/>
        <end position="553"/>
    </location>
</feature>
<evidence type="ECO:0000313" key="2">
    <source>
        <dbReference type="EMBL" id="GAX17694.1"/>
    </source>
</evidence>
<dbReference type="Proteomes" id="UP000198406">
    <property type="component" value="Unassembled WGS sequence"/>
</dbReference>
<proteinExistence type="predicted"/>
<keyword evidence="3" id="KW-1185">Reference proteome</keyword>
<evidence type="ECO:0000256" key="1">
    <source>
        <dbReference type="SAM" id="MobiDB-lite"/>
    </source>
</evidence>
<accession>A0A1Z5JUG8</accession>
<sequence>MMEEKKAVDDAFFELIPPEEFSAEQKGFSVGRFYGNLSLHRFLREPAYFDDVEWKSYDNISVWRANETILSIGRTAYGQYDERRLCFNIYDDDEVSHEDKLKFAIFGKTDKAIAETATWFLSLQHSDESHVDYLDFLIYGFENNFLFASLKATKLARILDASPQRRFHFNTGILSASQALVLATRPYPFHLRLIHRRKGDFGFKDKGKAFVDTLEKRQSPFGSLGITGMPFSSANLERLLELEGMFDTLFVHMPDDDFVVDFLSAKVNAVDCAVDLEQIEAEDFHDLDIVAKDLKFKVFADGDLDDWQEILIAFWDRVAELGHFERLNFVFSCSLIFSFPSVAPVAEALVRAIRTNSQLTYLDLSGYSRCFDWVAHLGSILEAMEEHTALQTFVVDISNKSRGVFPQNNFQYIWLEKLLSRNRKINVVDEFGTRITNGTTIDKLYALNDFYNGSASLVKTKQTATRSFLVVKALTERASSNFRYTELLMSHHADMMCELLSGVDLETVANTRAEVVEEVTSVARPSASRRTAAAKRRRVQPTGRSKKASRSVA</sequence>